<dbReference type="AlphaFoldDB" id="A0A3B3QNE4"/>
<evidence type="ECO:0000256" key="11">
    <source>
        <dbReference type="ARBA" id="ARBA00023033"/>
    </source>
</evidence>
<name>A0A3B3QNE4_9TELE</name>
<dbReference type="InterPro" id="IPR017972">
    <property type="entry name" value="Cyt_P450_CS"/>
</dbReference>
<dbReference type="InterPro" id="IPR001128">
    <property type="entry name" value="Cyt_P450"/>
</dbReference>
<evidence type="ECO:0000256" key="13">
    <source>
        <dbReference type="PIRSR" id="PIRSR602401-1"/>
    </source>
</evidence>
<dbReference type="PANTHER" id="PTHR24300">
    <property type="entry name" value="CYTOCHROME P450 508A4-RELATED"/>
    <property type="match status" value="1"/>
</dbReference>
<evidence type="ECO:0000313" key="17">
    <source>
        <dbReference type="Proteomes" id="UP000261540"/>
    </source>
</evidence>
<dbReference type="RefSeq" id="XP_023692750.1">
    <property type="nucleotide sequence ID" value="XM_023836982.2"/>
</dbReference>
<evidence type="ECO:0000256" key="15">
    <source>
        <dbReference type="SAM" id="Phobius"/>
    </source>
</evidence>
<dbReference type="InterPro" id="IPR036396">
    <property type="entry name" value="Cyt_P450_sf"/>
</dbReference>
<comment type="cofactor">
    <cofactor evidence="1 13">
        <name>heme</name>
        <dbReference type="ChEBI" id="CHEBI:30413"/>
    </cofactor>
</comment>
<keyword evidence="15" id="KW-0812">Transmembrane</keyword>
<accession>A0A3B3QNE4</accession>
<keyword evidence="8" id="KW-0492">Microsome</keyword>
<dbReference type="GeneTree" id="ENSGT00940000162649"/>
<dbReference type="GO" id="GO:0006082">
    <property type="term" value="P:organic acid metabolic process"/>
    <property type="evidence" value="ECO:0007669"/>
    <property type="project" value="TreeGrafter"/>
</dbReference>
<dbReference type="GO" id="GO:0005789">
    <property type="term" value="C:endoplasmic reticulum membrane"/>
    <property type="evidence" value="ECO:0007669"/>
    <property type="project" value="UniProtKB-SubCell"/>
</dbReference>
<dbReference type="GO" id="GO:0016712">
    <property type="term" value="F:oxidoreductase activity, acting on paired donors, with incorporation or reduction of molecular oxygen, reduced flavin or flavoprotein as one donor, and incorporation of one atom of oxygen"/>
    <property type="evidence" value="ECO:0007669"/>
    <property type="project" value="InterPro"/>
</dbReference>
<organism evidence="16 17">
    <name type="scientific">Paramormyrops kingsleyae</name>
    <dbReference type="NCBI Taxonomy" id="1676925"/>
    <lineage>
        <taxon>Eukaryota</taxon>
        <taxon>Metazoa</taxon>
        <taxon>Chordata</taxon>
        <taxon>Craniata</taxon>
        <taxon>Vertebrata</taxon>
        <taxon>Euteleostomi</taxon>
        <taxon>Actinopterygii</taxon>
        <taxon>Neopterygii</taxon>
        <taxon>Teleostei</taxon>
        <taxon>Osteoglossocephala</taxon>
        <taxon>Osteoglossomorpha</taxon>
        <taxon>Osteoglossiformes</taxon>
        <taxon>Mormyridae</taxon>
        <taxon>Paramormyrops</taxon>
    </lineage>
</organism>
<reference evidence="16" key="2">
    <citation type="submission" date="2025-09" db="UniProtKB">
        <authorList>
            <consortium name="Ensembl"/>
        </authorList>
    </citation>
    <scope>IDENTIFICATION</scope>
</reference>
<dbReference type="STRING" id="1676925.ENSPKIP00000007364"/>
<dbReference type="SUPFAM" id="SSF48264">
    <property type="entry name" value="Cytochrome P450"/>
    <property type="match status" value="1"/>
</dbReference>
<keyword evidence="7" id="KW-0256">Endoplasmic reticulum</keyword>
<dbReference type="GO" id="GO:0005506">
    <property type="term" value="F:iron ion binding"/>
    <property type="evidence" value="ECO:0007669"/>
    <property type="project" value="InterPro"/>
</dbReference>
<dbReference type="GO" id="GO:0006805">
    <property type="term" value="P:xenobiotic metabolic process"/>
    <property type="evidence" value="ECO:0007669"/>
    <property type="project" value="TreeGrafter"/>
</dbReference>
<keyword evidence="15" id="KW-1133">Transmembrane helix</keyword>
<dbReference type="KEGG" id="pki:111856767"/>
<evidence type="ECO:0000256" key="5">
    <source>
        <dbReference type="ARBA" id="ARBA00022617"/>
    </source>
</evidence>
<dbReference type="PRINTS" id="PR00463">
    <property type="entry name" value="EP450I"/>
</dbReference>
<dbReference type="GO" id="GO:0020037">
    <property type="term" value="F:heme binding"/>
    <property type="evidence" value="ECO:0007669"/>
    <property type="project" value="InterPro"/>
</dbReference>
<dbReference type="PRINTS" id="PR01686">
    <property type="entry name" value="EP450ICYP2D"/>
</dbReference>
<dbReference type="PRINTS" id="PR00385">
    <property type="entry name" value="P450"/>
</dbReference>
<evidence type="ECO:0000256" key="9">
    <source>
        <dbReference type="ARBA" id="ARBA00023002"/>
    </source>
</evidence>
<dbReference type="GO" id="GO:0046222">
    <property type="term" value="P:aflatoxin metabolic process"/>
    <property type="evidence" value="ECO:0007669"/>
    <property type="project" value="UniProtKB-ARBA"/>
</dbReference>
<keyword evidence="10 13" id="KW-0408">Iron</keyword>
<keyword evidence="9 14" id="KW-0560">Oxidoreductase</keyword>
<dbReference type="InterPro" id="IPR050182">
    <property type="entry name" value="Cytochrome_P450_fam2"/>
</dbReference>
<reference evidence="16" key="1">
    <citation type="submission" date="2025-08" db="UniProtKB">
        <authorList>
            <consortium name="Ensembl"/>
        </authorList>
    </citation>
    <scope>IDENTIFICATION</scope>
</reference>
<evidence type="ECO:0000256" key="4">
    <source>
        <dbReference type="ARBA" id="ARBA00010617"/>
    </source>
</evidence>
<dbReference type="InterPro" id="IPR002401">
    <property type="entry name" value="Cyt_P450_E_grp-I"/>
</dbReference>
<evidence type="ECO:0000256" key="10">
    <source>
        <dbReference type="ARBA" id="ARBA00023004"/>
    </source>
</evidence>
<dbReference type="Proteomes" id="UP000261540">
    <property type="component" value="Unplaced"/>
</dbReference>
<feature type="transmembrane region" description="Helical" evidence="15">
    <location>
        <begin position="12"/>
        <end position="30"/>
    </location>
</feature>
<keyword evidence="17" id="KW-1185">Reference proteome</keyword>
<dbReference type="InterPro" id="IPR008069">
    <property type="entry name" value="Cyt_P450_E_grp-I_CYP2D-like"/>
</dbReference>
<dbReference type="Gene3D" id="1.10.630.10">
    <property type="entry name" value="Cytochrome P450"/>
    <property type="match status" value="1"/>
</dbReference>
<evidence type="ECO:0000313" key="16">
    <source>
        <dbReference type="Ensembl" id="ENSPKIP00000007364.1"/>
    </source>
</evidence>
<dbReference type="GeneID" id="111856767"/>
<keyword evidence="11 14" id="KW-0503">Monooxygenase</keyword>
<dbReference type="PANTHER" id="PTHR24300:SF319">
    <property type="entry name" value="CYTOCHROME P450, FAMILY 2, SUBFAMILY AC, POLYPEPTIDE 1"/>
    <property type="match status" value="1"/>
</dbReference>
<evidence type="ECO:0000256" key="1">
    <source>
        <dbReference type="ARBA" id="ARBA00001971"/>
    </source>
</evidence>
<evidence type="ECO:0000256" key="6">
    <source>
        <dbReference type="ARBA" id="ARBA00022723"/>
    </source>
</evidence>
<evidence type="ECO:0000256" key="12">
    <source>
        <dbReference type="ARBA" id="ARBA00023136"/>
    </source>
</evidence>
<comment type="similarity">
    <text evidence="4 14">Belongs to the cytochrome P450 family.</text>
</comment>
<proteinExistence type="inferred from homology"/>
<dbReference type="FunFam" id="1.10.630.10:FF:000010">
    <property type="entry name" value="cytochrome P450 2W1 isoform X2"/>
    <property type="match status" value="1"/>
</dbReference>
<dbReference type="PROSITE" id="PS00086">
    <property type="entry name" value="CYTOCHROME_P450"/>
    <property type="match status" value="1"/>
</dbReference>
<protein>
    <submittedName>
        <fullName evidence="16">Cytochrome P450 2K1-like</fullName>
    </submittedName>
</protein>
<dbReference type="Ensembl" id="ENSPKIT00000031417.1">
    <property type="protein sequence ID" value="ENSPKIP00000007364.1"/>
    <property type="gene ID" value="ENSPKIG00000023270.1"/>
</dbReference>
<feature type="binding site" description="axial binding residue" evidence="13">
    <location>
        <position position="444"/>
    </location>
    <ligand>
        <name>heme</name>
        <dbReference type="ChEBI" id="CHEBI:30413"/>
    </ligand>
    <ligandPart>
        <name>Fe</name>
        <dbReference type="ChEBI" id="CHEBI:18248"/>
    </ligandPart>
</feature>
<keyword evidence="12 15" id="KW-0472">Membrane</keyword>
<keyword evidence="5 13" id="KW-0349">Heme</keyword>
<evidence type="ECO:0000256" key="7">
    <source>
        <dbReference type="ARBA" id="ARBA00022824"/>
    </source>
</evidence>
<dbReference type="Pfam" id="PF00067">
    <property type="entry name" value="p450"/>
    <property type="match status" value="1"/>
</dbReference>
<evidence type="ECO:0000256" key="2">
    <source>
        <dbReference type="ARBA" id="ARBA00004524"/>
    </source>
</evidence>
<evidence type="ECO:0000256" key="14">
    <source>
        <dbReference type="RuleBase" id="RU000461"/>
    </source>
</evidence>
<evidence type="ECO:0000256" key="3">
    <source>
        <dbReference type="ARBA" id="ARBA00004586"/>
    </source>
</evidence>
<evidence type="ECO:0000256" key="8">
    <source>
        <dbReference type="ARBA" id="ARBA00022848"/>
    </source>
</evidence>
<sequence>MAVVQELFQIPSVVTLLVSVLVLLILYLLIDTQIRGKEPPGPRSLPLLGNLLQLDLKRLHLNLFQLSQKYGPVYTIYFGPKKLVVVAGYKIVKEALVNLGEEFGDRDIPPVFKDYAKGHGIVFANGDSWKEMRRFALSTLRDFGMGKRGSEEKIIEEIHYLTEVFENFKGKPFDNTEALMHTTSNIISSIIYGDRFDYDDPHFQEMVTQTKRNVQLMASPGVLIYDMFPWLGWWLKDRKVLMEGFKFTLTQIKQMIRKLRETLNLEERRGFVDSYLIHQQKMKTSREQESGYYHDENLLMTVANLFAAGTDTTANTLRWGLLLMAKYPHIQDRVQEELDRVTGGRQTRIEDRKNLPYTDAVIHEMQRVAQVTPLVRHSTSCDVVLQGYSIKKGTAVALLLSSVLSDESEWESPSTFNPSHFLDDQGRFIKRDAFMPFSAGRRLCIGESLARMEIFLFFTTLLQKFRFTPPPGVSESDLDQTPVFGFTVSPTPHTLCAQPRDRSS</sequence>
<dbReference type="OrthoDB" id="2789670at2759"/>
<comment type="subcellular location">
    <subcellularLocation>
        <location evidence="3">Endoplasmic reticulum membrane</location>
    </subcellularLocation>
    <subcellularLocation>
        <location evidence="2">Microsome membrane</location>
    </subcellularLocation>
</comment>
<keyword evidence="6 13" id="KW-0479">Metal-binding</keyword>